<dbReference type="Gene3D" id="1.10.357.10">
    <property type="entry name" value="Tetracycline Repressor, domain 2"/>
    <property type="match status" value="1"/>
</dbReference>
<dbReference type="GO" id="GO:0003677">
    <property type="term" value="F:DNA binding"/>
    <property type="evidence" value="ECO:0007669"/>
    <property type="project" value="UniProtKB-UniRule"/>
</dbReference>
<dbReference type="InterPro" id="IPR036271">
    <property type="entry name" value="Tet_transcr_reg_TetR-rel_C_sf"/>
</dbReference>
<proteinExistence type="predicted"/>
<evidence type="ECO:0000256" key="2">
    <source>
        <dbReference type="ARBA" id="ARBA00023125"/>
    </source>
</evidence>
<dbReference type="Pfam" id="PF16925">
    <property type="entry name" value="TetR_C_13"/>
    <property type="match status" value="1"/>
</dbReference>
<feature type="DNA-binding region" description="H-T-H motif" evidence="4">
    <location>
        <begin position="39"/>
        <end position="58"/>
    </location>
</feature>
<organism evidence="7">
    <name type="scientific">Nakamurella sp. A5-74</name>
    <dbReference type="NCBI Taxonomy" id="3158264"/>
    <lineage>
        <taxon>Bacteria</taxon>
        <taxon>Bacillati</taxon>
        <taxon>Actinomycetota</taxon>
        <taxon>Actinomycetes</taxon>
        <taxon>Nakamurellales</taxon>
        <taxon>Nakamurellaceae</taxon>
        <taxon>Nakamurella</taxon>
    </lineage>
</organism>
<gene>
    <name evidence="7" type="ORF">ABLG96_04655</name>
</gene>
<feature type="domain" description="HTH tetR-type" evidence="6">
    <location>
        <begin position="16"/>
        <end position="76"/>
    </location>
</feature>
<feature type="compositionally biased region" description="Pro residues" evidence="5">
    <location>
        <begin position="213"/>
        <end position="223"/>
    </location>
</feature>
<name>A0AAU8DS22_9ACTN</name>
<evidence type="ECO:0000256" key="1">
    <source>
        <dbReference type="ARBA" id="ARBA00023015"/>
    </source>
</evidence>
<dbReference type="InterPro" id="IPR001647">
    <property type="entry name" value="HTH_TetR"/>
</dbReference>
<keyword evidence="2 4" id="KW-0238">DNA-binding</keyword>
<evidence type="ECO:0000256" key="4">
    <source>
        <dbReference type="PROSITE-ProRule" id="PRU00335"/>
    </source>
</evidence>
<feature type="region of interest" description="Disordered" evidence="5">
    <location>
        <begin position="199"/>
        <end position="223"/>
    </location>
</feature>
<evidence type="ECO:0000259" key="6">
    <source>
        <dbReference type="PROSITE" id="PS50977"/>
    </source>
</evidence>
<evidence type="ECO:0000256" key="5">
    <source>
        <dbReference type="SAM" id="MobiDB-lite"/>
    </source>
</evidence>
<dbReference type="InterPro" id="IPR011075">
    <property type="entry name" value="TetR_C"/>
</dbReference>
<dbReference type="EMBL" id="CP159218">
    <property type="protein sequence ID" value="XCG64628.1"/>
    <property type="molecule type" value="Genomic_DNA"/>
</dbReference>
<protein>
    <submittedName>
        <fullName evidence="7">TetR family transcriptional regulator</fullName>
    </submittedName>
</protein>
<dbReference type="SUPFAM" id="SSF48498">
    <property type="entry name" value="Tetracyclin repressor-like, C-terminal domain"/>
    <property type="match status" value="1"/>
</dbReference>
<dbReference type="SUPFAM" id="SSF46689">
    <property type="entry name" value="Homeodomain-like"/>
    <property type="match status" value="1"/>
</dbReference>
<evidence type="ECO:0000313" key="7">
    <source>
        <dbReference type="EMBL" id="XCG64628.1"/>
    </source>
</evidence>
<dbReference type="PANTHER" id="PTHR47506">
    <property type="entry name" value="TRANSCRIPTIONAL REGULATORY PROTEIN"/>
    <property type="match status" value="1"/>
</dbReference>
<evidence type="ECO:0000256" key="3">
    <source>
        <dbReference type="ARBA" id="ARBA00023163"/>
    </source>
</evidence>
<dbReference type="InterPro" id="IPR009057">
    <property type="entry name" value="Homeodomain-like_sf"/>
</dbReference>
<dbReference type="Pfam" id="PF00440">
    <property type="entry name" value="TetR_N"/>
    <property type="match status" value="1"/>
</dbReference>
<accession>A0AAU8DS22</accession>
<keyword evidence="1" id="KW-0805">Transcription regulation</keyword>
<dbReference type="PROSITE" id="PS50977">
    <property type="entry name" value="HTH_TETR_2"/>
    <property type="match status" value="1"/>
</dbReference>
<dbReference type="AlphaFoldDB" id="A0AAU8DS22"/>
<keyword evidence="3" id="KW-0804">Transcription</keyword>
<sequence length="223" mass="23600">MVPTQLPPAAFTAKGTRTRGRIVAAAAQLIHDHGVASTTIEQVRAAAEVSGSQLYHYFADKDALVEAVIDNQADAIVRSHEDLDLGTIEGLRTWRNLVLAQSRSADGRGGCPLGSLVGQLAESETTARDHLAIGFQRWIDAVSTHLRTAQAAGRLPAGIEPADLAVTLLAALQGGLVLAQARRDTVPLETALNTMLTLIAPDQEPLEPSTSSPGPPPRNRQDD</sequence>
<dbReference type="PANTHER" id="PTHR47506:SF1">
    <property type="entry name" value="HTH-TYPE TRANSCRIPTIONAL REGULATOR YJDC"/>
    <property type="match status" value="1"/>
</dbReference>
<reference evidence="7" key="1">
    <citation type="submission" date="2024-05" db="EMBL/GenBank/DDBJ databases">
        <authorList>
            <person name="Cai S.Y."/>
            <person name="Jin L.M."/>
            <person name="Li H.R."/>
        </authorList>
    </citation>
    <scope>NUCLEOTIDE SEQUENCE</scope>
    <source>
        <strain evidence="7">A5-74</strain>
    </source>
</reference>
<dbReference type="RefSeq" id="WP_353650241.1">
    <property type="nucleotide sequence ID" value="NZ_CP159218.1"/>
</dbReference>
<dbReference type="PRINTS" id="PR00455">
    <property type="entry name" value="HTHTETR"/>
</dbReference>